<keyword evidence="2" id="KW-1185">Reference proteome</keyword>
<protein>
    <submittedName>
        <fullName evidence="1">Uncharacterized protein</fullName>
    </submittedName>
</protein>
<gene>
    <name evidence="1" type="ORF">P154DRAFT_564164</name>
</gene>
<dbReference type="OrthoDB" id="3724232at2759"/>
<evidence type="ECO:0000313" key="1">
    <source>
        <dbReference type="EMBL" id="KAF1999207.1"/>
    </source>
</evidence>
<dbReference type="EMBL" id="ML977597">
    <property type="protein sequence ID" value="KAF1999207.1"/>
    <property type="molecule type" value="Genomic_DNA"/>
</dbReference>
<proteinExistence type="predicted"/>
<evidence type="ECO:0000313" key="2">
    <source>
        <dbReference type="Proteomes" id="UP000799779"/>
    </source>
</evidence>
<reference evidence="1" key="1">
    <citation type="journal article" date="2020" name="Stud. Mycol.">
        <title>101 Dothideomycetes genomes: a test case for predicting lifestyles and emergence of pathogens.</title>
        <authorList>
            <person name="Haridas S."/>
            <person name="Albert R."/>
            <person name="Binder M."/>
            <person name="Bloem J."/>
            <person name="Labutti K."/>
            <person name="Salamov A."/>
            <person name="Andreopoulos B."/>
            <person name="Baker S."/>
            <person name="Barry K."/>
            <person name="Bills G."/>
            <person name="Bluhm B."/>
            <person name="Cannon C."/>
            <person name="Castanera R."/>
            <person name="Culley D."/>
            <person name="Daum C."/>
            <person name="Ezra D."/>
            <person name="Gonzalez J."/>
            <person name="Henrissat B."/>
            <person name="Kuo A."/>
            <person name="Liang C."/>
            <person name="Lipzen A."/>
            <person name="Lutzoni F."/>
            <person name="Magnuson J."/>
            <person name="Mondo S."/>
            <person name="Nolan M."/>
            <person name="Ohm R."/>
            <person name="Pangilinan J."/>
            <person name="Park H.-J."/>
            <person name="Ramirez L."/>
            <person name="Alfaro M."/>
            <person name="Sun H."/>
            <person name="Tritt A."/>
            <person name="Yoshinaga Y."/>
            <person name="Zwiers L.-H."/>
            <person name="Turgeon B."/>
            <person name="Goodwin S."/>
            <person name="Spatafora J."/>
            <person name="Crous P."/>
            <person name="Grigoriev I."/>
        </authorList>
    </citation>
    <scope>NUCLEOTIDE SEQUENCE</scope>
    <source>
        <strain evidence="1">CBS 123094</strain>
    </source>
</reference>
<accession>A0A6A5WCP4</accession>
<dbReference type="Proteomes" id="UP000799779">
    <property type="component" value="Unassembled WGS sequence"/>
</dbReference>
<dbReference type="AlphaFoldDB" id="A0A6A5WCP4"/>
<sequence>MAPLGSILTSLLSLTTRQRKFPDHITVQSEPSGVCRSHADLMGDYPFGFGGGTKLNVSCWTLSSMLNDDRGRYGNDSSFIWAWVDLDPNVYKPENAYGRMGIGNLDKGGKAGGYGCYVHEHHIMNGSDIYLPDRVQWCGDAPHHQVTGGFYNTALVCRNCTDLADAKCQKQYTTDLYGFSEVGCWKKGTAMGGNTTWVQLIEPGHDHNCWLSPDQIDPTMWHGPPAPKCKS</sequence>
<organism evidence="1 2">
    <name type="scientific">Amniculicola lignicola CBS 123094</name>
    <dbReference type="NCBI Taxonomy" id="1392246"/>
    <lineage>
        <taxon>Eukaryota</taxon>
        <taxon>Fungi</taxon>
        <taxon>Dikarya</taxon>
        <taxon>Ascomycota</taxon>
        <taxon>Pezizomycotina</taxon>
        <taxon>Dothideomycetes</taxon>
        <taxon>Pleosporomycetidae</taxon>
        <taxon>Pleosporales</taxon>
        <taxon>Amniculicolaceae</taxon>
        <taxon>Amniculicola</taxon>
    </lineage>
</organism>
<name>A0A6A5WCP4_9PLEO</name>